<dbReference type="EnsemblPlants" id="Zm00001eb244210_T001">
    <property type="protein sequence ID" value="Zm00001eb244210_P001"/>
    <property type="gene ID" value="Zm00001eb244210"/>
</dbReference>
<dbReference type="PANTHER" id="PTHR35701">
    <property type="entry name" value="OS11G0148400 PROTEIN"/>
    <property type="match status" value="1"/>
</dbReference>
<accession>A0A804PJ66</accession>
<reference evidence="3" key="1">
    <citation type="journal article" date="2009" name="Science">
        <title>The B73 maize genome: complexity, diversity, and dynamics.</title>
        <authorList>
            <person name="Schnable P.S."/>
            <person name="Ware D."/>
            <person name="Fulton R.S."/>
            <person name="Stein J.C."/>
            <person name="Wei F."/>
            <person name="Pasternak S."/>
            <person name="Liang C."/>
            <person name="Zhang J."/>
            <person name="Fulton L."/>
            <person name="Graves T.A."/>
            <person name="Minx P."/>
            <person name="Reily A.D."/>
            <person name="Courtney L."/>
            <person name="Kruchowski S.S."/>
            <person name="Tomlinson C."/>
            <person name="Strong C."/>
            <person name="Delehaunty K."/>
            <person name="Fronick C."/>
            <person name="Courtney B."/>
            <person name="Rock S.M."/>
            <person name="Belter E."/>
            <person name="Du F."/>
            <person name="Kim K."/>
            <person name="Abbott R.M."/>
            <person name="Cotton M."/>
            <person name="Levy A."/>
            <person name="Marchetto P."/>
            <person name="Ochoa K."/>
            <person name="Jackson S.M."/>
            <person name="Gillam B."/>
            <person name="Chen W."/>
            <person name="Yan L."/>
            <person name="Higginbotham J."/>
            <person name="Cardenas M."/>
            <person name="Waligorski J."/>
            <person name="Applebaum E."/>
            <person name="Phelps L."/>
            <person name="Falcone J."/>
            <person name="Kanchi K."/>
            <person name="Thane T."/>
            <person name="Scimone A."/>
            <person name="Thane N."/>
            <person name="Henke J."/>
            <person name="Wang T."/>
            <person name="Ruppert J."/>
            <person name="Shah N."/>
            <person name="Rotter K."/>
            <person name="Hodges J."/>
            <person name="Ingenthron E."/>
            <person name="Cordes M."/>
            <person name="Kohlberg S."/>
            <person name="Sgro J."/>
            <person name="Delgado B."/>
            <person name="Mead K."/>
            <person name="Chinwalla A."/>
            <person name="Leonard S."/>
            <person name="Crouse K."/>
            <person name="Collura K."/>
            <person name="Kudrna D."/>
            <person name="Currie J."/>
            <person name="He R."/>
            <person name="Angelova A."/>
            <person name="Rajasekar S."/>
            <person name="Mueller T."/>
            <person name="Lomeli R."/>
            <person name="Scara G."/>
            <person name="Ko A."/>
            <person name="Delaney K."/>
            <person name="Wissotski M."/>
            <person name="Lopez G."/>
            <person name="Campos D."/>
            <person name="Braidotti M."/>
            <person name="Ashley E."/>
            <person name="Golser W."/>
            <person name="Kim H."/>
            <person name="Lee S."/>
            <person name="Lin J."/>
            <person name="Dujmic Z."/>
            <person name="Kim W."/>
            <person name="Talag J."/>
            <person name="Zuccolo A."/>
            <person name="Fan C."/>
            <person name="Sebastian A."/>
            <person name="Kramer M."/>
            <person name="Spiegel L."/>
            <person name="Nascimento L."/>
            <person name="Zutavern T."/>
            <person name="Miller B."/>
            <person name="Ambroise C."/>
            <person name="Muller S."/>
            <person name="Spooner W."/>
            <person name="Narechania A."/>
            <person name="Ren L."/>
            <person name="Wei S."/>
            <person name="Kumari S."/>
            <person name="Faga B."/>
            <person name="Levy M.J."/>
            <person name="McMahan L."/>
            <person name="Van Buren P."/>
            <person name="Vaughn M.W."/>
            <person name="Ying K."/>
            <person name="Yeh C.-T."/>
            <person name="Emrich S.J."/>
            <person name="Jia Y."/>
            <person name="Kalyanaraman A."/>
            <person name="Hsia A.-P."/>
            <person name="Barbazuk W.B."/>
            <person name="Baucom R.S."/>
            <person name="Brutnell T.P."/>
            <person name="Carpita N.C."/>
            <person name="Chaparro C."/>
            <person name="Chia J.-M."/>
            <person name="Deragon J.-M."/>
            <person name="Estill J.C."/>
            <person name="Fu Y."/>
            <person name="Jeddeloh J.A."/>
            <person name="Han Y."/>
            <person name="Lee H."/>
            <person name="Li P."/>
            <person name="Lisch D.R."/>
            <person name="Liu S."/>
            <person name="Liu Z."/>
            <person name="Nagel D.H."/>
            <person name="McCann M.C."/>
            <person name="SanMiguel P."/>
            <person name="Myers A.M."/>
            <person name="Nettleton D."/>
            <person name="Nguyen J."/>
            <person name="Penning B.W."/>
            <person name="Ponnala L."/>
            <person name="Schneider K.L."/>
            <person name="Schwartz D.C."/>
            <person name="Sharma A."/>
            <person name="Soderlund C."/>
            <person name="Springer N.M."/>
            <person name="Sun Q."/>
            <person name="Wang H."/>
            <person name="Waterman M."/>
            <person name="Westerman R."/>
            <person name="Wolfgruber T.K."/>
            <person name="Yang L."/>
            <person name="Yu Y."/>
            <person name="Zhang L."/>
            <person name="Zhou S."/>
            <person name="Zhu Q."/>
            <person name="Bennetzen J.L."/>
            <person name="Dawe R.K."/>
            <person name="Jiang J."/>
            <person name="Jiang N."/>
            <person name="Presting G.G."/>
            <person name="Wessler S.R."/>
            <person name="Aluru S."/>
            <person name="Martienssen R.A."/>
            <person name="Clifton S.W."/>
            <person name="McCombie W.R."/>
            <person name="Wing R.A."/>
            <person name="Wilson R.K."/>
        </authorList>
    </citation>
    <scope>NUCLEOTIDE SEQUENCE [LARGE SCALE GENOMIC DNA]</scope>
    <source>
        <strain evidence="3">cv. B73</strain>
    </source>
</reference>
<reference evidence="2" key="2">
    <citation type="submission" date="2019-07" db="EMBL/GenBank/DDBJ databases">
        <authorList>
            <person name="Seetharam A."/>
            <person name="Woodhouse M."/>
            <person name="Cannon E."/>
        </authorList>
    </citation>
    <scope>NUCLEOTIDE SEQUENCE [LARGE SCALE GENOMIC DNA]</scope>
    <source>
        <strain evidence="2">cv. B73</strain>
    </source>
</reference>
<dbReference type="Gramene" id="Zm00001eb244210_T001">
    <property type="protein sequence ID" value="Zm00001eb244210_P001"/>
    <property type="gene ID" value="Zm00001eb244210"/>
</dbReference>
<evidence type="ECO:0000313" key="2">
    <source>
        <dbReference type="EnsemblPlants" id="Zm00001eb244210_P001"/>
    </source>
</evidence>
<organism evidence="2 3">
    <name type="scientific">Zea mays</name>
    <name type="common">Maize</name>
    <dbReference type="NCBI Taxonomy" id="4577"/>
    <lineage>
        <taxon>Eukaryota</taxon>
        <taxon>Viridiplantae</taxon>
        <taxon>Streptophyta</taxon>
        <taxon>Embryophyta</taxon>
        <taxon>Tracheophyta</taxon>
        <taxon>Spermatophyta</taxon>
        <taxon>Magnoliopsida</taxon>
        <taxon>Liliopsida</taxon>
        <taxon>Poales</taxon>
        <taxon>Poaceae</taxon>
        <taxon>PACMAD clade</taxon>
        <taxon>Panicoideae</taxon>
        <taxon>Andropogonodae</taxon>
        <taxon>Andropogoneae</taxon>
        <taxon>Tripsacinae</taxon>
        <taxon>Zea</taxon>
    </lineage>
</organism>
<dbReference type="PANTHER" id="PTHR35701:SF1">
    <property type="entry name" value="OS11G0148400 PROTEIN"/>
    <property type="match status" value="1"/>
</dbReference>
<protein>
    <submittedName>
        <fullName evidence="2">Uncharacterized protein</fullName>
    </submittedName>
</protein>
<sequence length="152" mass="15439">MDAVAFPLSPAPFLDDDLDFGDFTFVSAPQPQPPTAAFATFDDDWGDFVASGLGSDAGTSAPTTVPAAAPSSSPWEKPRGPLPLSLFGADADDDGQEEEEGSAGPPPMATAPQCALSVPSNGSRPADLKDLIAGLYGSQPPHTADAVPQVKA</sequence>
<feature type="compositionally biased region" description="Low complexity" evidence="1">
    <location>
        <begin position="59"/>
        <end position="74"/>
    </location>
</feature>
<dbReference type="AlphaFoldDB" id="A0A804PJ66"/>
<feature type="compositionally biased region" description="Acidic residues" evidence="1">
    <location>
        <begin position="90"/>
        <end position="101"/>
    </location>
</feature>
<reference evidence="2" key="3">
    <citation type="submission" date="2021-05" db="UniProtKB">
        <authorList>
            <consortium name="EnsemblPlants"/>
        </authorList>
    </citation>
    <scope>IDENTIFICATION</scope>
    <source>
        <strain evidence="2">cv. B73</strain>
    </source>
</reference>
<dbReference type="InParanoid" id="A0A804PJ66"/>
<evidence type="ECO:0000313" key="3">
    <source>
        <dbReference type="Proteomes" id="UP000007305"/>
    </source>
</evidence>
<name>A0A804PJ66_MAIZE</name>
<evidence type="ECO:0000256" key="1">
    <source>
        <dbReference type="SAM" id="MobiDB-lite"/>
    </source>
</evidence>
<proteinExistence type="predicted"/>
<feature type="region of interest" description="Disordered" evidence="1">
    <location>
        <begin position="51"/>
        <end position="129"/>
    </location>
</feature>
<dbReference type="Proteomes" id="UP000007305">
    <property type="component" value="Chromosome 5"/>
</dbReference>
<keyword evidence="3" id="KW-1185">Reference proteome</keyword>